<comment type="caution">
    <text evidence="2">The sequence shown here is derived from an EMBL/GenBank/DDBJ whole genome shotgun (WGS) entry which is preliminary data.</text>
</comment>
<dbReference type="Pfam" id="PF09359">
    <property type="entry name" value="VTC"/>
    <property type="match status" value="1"/>
</dbReference>
<sequence>MKYRHEYKFALSVSDYFIVRSRLLAALRHDPHAGTTGEYGIRSVYFDNLEDKALREKLDGVNNREKFRIRYYNGELSYLTLEKKSKRDGLCSKKGDSITAQEADRLFHGDTGWMKVSGRPVAAELYGKMKTQQLRPKTVVDYLREPFVFPPGNVRITLDRELHTAPFRPDLLEKPLAMLPAGNGVLLEVKYDEFLPEMIRDLVQLGNRQAGAFSKYAASRAFG</sequence>
<evidence type="ECO:0000313" key="2">
    <source>
        <dbReference type="EMBL" id="MCQ4839189.1"/>
    </source>
</evidence>
<dbReference type="CDD" id="cd07750">
    <property type="entry name" value="PolyPPase_VTC_like"/>
    <property type="match status" value="1"/>
</dbReference>
<accession>A0ABT1RWZ5</accession>
<dbReference type="InterPro" id="IPR042267">
    <property type="entry name" value="VTC_sf"/>
</dbReference>
<evidence type="ECO:0000259" key="1">
    <source>
        <dbReference type="Pfam" id="PF09359"/>
    </source>
</evidence>
<reference evidence="2 3" key="1">
    <citation type="submission" date="2022-06" db="EMBL/GenBank/DDBJ databases">
        <title>Isolation of gut microbiota from human fecal samples.</title>
        <authorList>
            <person name="Pamer E.G."/>
            <person name="Barat B."/>
            <person name="Waligurski E."/>
            <person name="Medina S."/>
            <person name="Paddock L."/>
            <person name="Mostad J."/>
        </authorList>
    </citation>
    <scope>NUCLEOTIDE SEQUENCE [LARGE SCALE GENOMIC DNA]</scope>
    <source>
        <strain evidence="2 3">DFI.9.73</strain>
    </source>
</reference>
<dbReference type="EMBL" id="JANFZH010000007">
    <property type="protein sequence ID" value="MCQ4839189.1"/>
    <property type="molecule type" value="Genomic_DNA"/>
</dbReference>
<feature type="domain" description="VTC" evidence="1">
    <location>
        <begin position="4"/>
        <end position="221"/>
    </location>
</feature>
<dbReference type="InterPro" id="IPR018966">
    <property type="entry name" value="VTC_domain"/>
</dbReference>
<name>A0ABT1RWZ5_9FIRM</name>
<gene>
    <name evidence="2" type="ORF">NE695_04585</name>
</gene>
<evidence type="ECO:0000313" key="3">
    <source>
        <dbReference type="Proteomes" id="UP001524473"/>
    </source>
</evidence>
<keyword evidence="3" id="KW-1185">Reference proteome</keyword>
<organism evidence="2 3">
    <name type="scientific">Neglectibacter timonensis</name>
    <dbReference type="NCBI Taxonomy" id="1776382"/>
    <lineage>
        <taxon>Bacteria</taxon>
        <taxon>Bacillati</taxon>
        <taxon>Bacillota</taxon>
        <taxon>Clostridia</taxon>
        <taxon>Eubacteriales</taxon>
        <taxon>Oscillospiraceae</taxon>
        <taxon>Neglectibacter</taxon>
    </lineage>
</organism>
<dbReference type="Gene3D" id="3.20.100.30">
    <property type="entry name" value="VTC, catalytic tunnel domain"/>
    <property type="match status" value="1"/>
</dbReference>
<protein>
    <submittedName>
        <fullName evidence="2">Polyphosphate polymerase domain-containing protein</fullName>
    </submittedName>
</protein>
<proteinExistence type="predicted"/>
<dbReference type="Proteomes" id="UP001524473">
    <property type="component" value="Unassembled WGS sequence"/>
</dbReference>